<dbReference type="InterPro" id="IPR000276">
    <property type="entry name" value="GPCR_Rhodpsn"/>
</dbReference>
<feature type="transmembrane region" description="Helical" evidence="11">
    <location>
        <begin position="37"/>
        <end position="57"/>
    </location>
</feature>
<dbReference type="PANTHER" id="PTHR22752">
    <property type="entry name" value="G PROTEIN-COUPLED RECEPTOR"/>
    <property type="match status" value="1"/>
</dbReference>
<dbReference type="AlphaFoldDB" id="A0A9W7WNI2"/>
<evidence type="ECO:0000256" key="1">
    <source>
        <dbReference type="ARBA" id="ARBA00004651"/>
    </source>
</evidence>
<dbReference type="GO" id="GO:0005886">
    <property type="term" value="C:plasma membrane"/>
    <property type="evidence" value="ECO:0007669"/>
    <property type="project" value="UniProtKB-SubCell"/>
</dbReference>
<evidence type="ECO:0000256" key="11">
    <source>
        <dbReference type="SAM" id="Phobius"/>
    </source>
</evidence>
<keyword evidence="14" id="KW-1185">Reference proteome</keyword>
<dbReference type="EMBL" id="JAFHDT010000009">
    <property type="protein sequence ID" value="KAI7805434.1"/>
    <property type="molecule type" value="Genomic_DNA"/>
</dbReference>
<keyword evidence="8 9" id="KW-0807">Transducer</keyword>
<feature type="region of interest" description="Disordered" evidence="10">
    <location>
        <begin position="416"/>
        <end position="447"/>
    </location>
</feature>
<reference evidence="13" key="1">
    <citation type="submission" date="2021-02" db="EMBL/GenBank/DDBJ databases">
        <title>Comparative genomics reveals that relaxation of natural selection precedes convergent phenotypic evolution of cavefish.</title>
        <authorList>
            <person name="Peng Z."/>
        </authorList>
    </citation>
    <scope>NUCLEOTIDE SEQUENCE</scope>
    <source>
        <tissue evidence="13">Muscle</tissue>
    </source>
</reference>
<keyword evidence="6 11" id="KW-0472">Membrane</keyword>
<name>A0A9W7WNI2_TRIRA</name>
<dbReference type="SMART" id="SM01381">
    <property type="entry name" value="7TM_GPCR_Srsx"/>
    <property type="match status" value="1"/>
</dbReference>
<feature type="domain" description="G-protein coupled receptors family 1 profile" evidence="12">
    <location>
        <begin position="48"/>
        <end position="382"/>
    </location>
</feature>
<evidence type="ECO:0000313" key="14">
    <source>
        <dbReference type="Proteomes" id="UP001059041"/>
    </source>
</evidence>
<feature type="transmembrane region" description="Helical" evidence="11">
    <location>
        <begin position="105"/>
        <end position="127"/>
    </location>
</feature>
<accession>A0A9W7WNI2</accession>
<dbReference type="SUPFAM" id="SSF81321">
    <property type="entry name" value="Family A G protein-coupled receptor-like"/>
    <property type="match status" value="1"/>
</dbReference>
<evidence type="ECO:0000259" key="12">
    <source>
        <dbReference type="PROSITE" id="PS50262"/>
    </source>
</evidence>
<keyword evidence="3 9" id="KW-0812">Transmembrane</keyword>
<dbReference type="CDD" id="cd00637">
    <property type="entry name" value="7tm_classA_rhodopsin-like"/>
    <property type="match status" value="1"/>
</dbReference>
<evidence type="ECO:0000256" key="3">
    <source>
        <dbReference type="ARBA" id="ARBA00022692"/>
    </source>
</evidence>
<dbReference type="PROSITE" id="PS00237">
    <property type="entry name" value="G_PROTEIN_RECEP_F1_1"/>
    <property type="match status" value="1"/>
</dbReference>
<keyword evidence="4 11" id="KW-1133">Transmembrane helix</keyword>
<dbReference type="Gene3D" id="1.20.1070.10">
    <property type="entry name" value="Rhodopsin 7-helix transmembrane proteins"/>
    <property type="match status" value="1"/>
</dbReference>
<protein>
    <submittedName>
        <fullName evidence="13">5-hydroxytryptamine receptor 1D-like</fullName>
    </submittedName>
</protein>
<dbReference type="Proteomes" id="UP001059041">
    <property type="component" value="Linkage Group LG9"/>
</dbReference>
<comment type="similarity">
    <text evidence="9">Belongs to the G-protein coupled receptor 1 family.</text>
</comment>
<evidence type="ECO:0000256" key="4">
    <source>
        <dbReference type="ARBA" id="ARBA00022989"/>
    </source>
</evidence>
<dbReference type="PRINTS" id="PR00237">
    <property type="entry name" value="GPCRRHODOPSN"/>
</dbReference>
<dbReference type="GO" id="GO:0004930">
    <property type="term" value="F:G protein-coupled receptor activity"/>
    <property type="evidence" value="ECO:0007669"/>
    <property type="project" value="UniProtKB-KW"/>
</dbReference>
<organism evidence="13 14">
    <name type="scientific">Triplophysa rosa</name>
    <name type="common">Cave loach</name>
    <dbReference type="NCBI Taxonomy" id="992332"/>
    <lineage>
        <taxon>Eukaryota</taxon>
        <taxon>Metazoa</taxon>
        <taxon>Chordata</taxon>
        <taxon>Craniata</taxon>
        <taxon>Vertebrata</taxon>
        <taxon>Euteleostomi</taxon>
        <taxon>Actinopterygii</taxon>
        <taxon>Neopterygii</taxon>
        <taxon>Teleostei</taxon>
        <taxon>Ostariophysi</taxon>
        <taxon>Cypriniformes</taxon>
        <taxon>Nemacheilidae</taxon>
        <taxon>Triplophysa</taxon>
    </lineage>
</organism>
<comment type="caution">
    <text evidence="13">The sequence shown here is derived from an EMBL/GenBank/DDBJ whole genome shotgun (WGS) entry which is preliminary data.</text>
</comment>
<feature type="transmembrane region" description="Helical" evidence="11">
    <location>
        <begin position="191"/>
        <end position="213"/>
    </location>
</feature>
<dbReference type="FunFam" id="1.20.1070.10:FF:000497">
    <property type="entry name" value="Predicted protein"/>
    <property type="match status" value="1"/>
</dbReference>
<evidence type="ECO:0000256" key="5">
    <source>
        <dbReference type="ARBA" id="ARBA00023040"/>
    </source>
</evidence>
<evidence type="ECO:0000256" key="9">
    <source>
        <dbReference type="RuleBase" id="RU000688"/>
    </source>
</evidence>
<keyword evidence="2" id="KW-1003">Cell membrane</keyword>
<evidence type="ECO:0000256" key="8">
    <source>
        <dbReference type="ARBA" id="ARBA00023224"/>
    </source>
</evidence>
<feature type="compositionally biased region" description="Polar residues" evidence="10">
    <location>
        <begin position="425"/>
        <end position="440"/>
    </location>
</feature>
<evidence type="ECO:0000256" key="7">
    <source>
        <dbReference type="ARBA" id="ARBA00023170"/>
    </source>
</evidence>
<keyword evidence="5 9" id="KW-0297">G-protein coupled receptor</keyword>
<feature type="transmembrane region" description="Helical" evidence="11">
    <location>
        <begin position="148"/>
        <end position="171"/>
    </location>
</feature>
<dbReference type="Pfam" id="PF00001">
    <property type="entry name" value="7tm_1"/>
    <property type="match status" value="1"/>
</dbReference>
<proteinExistence type="inferred from homology"/>
<evidence type="ECO:0000256" key="6">
    <source>
        <dbReference type="ARBA" id="ARBA00023136"/>
    </source>
</evidence>
<dbReference type="InterPro" id="IPR017452">
    <property type="entry name" value="GPCR_Rhodpsn_7TM"/>
</dbReference>
<dbReference type="PROSITE" id="PS50262">
    <property type="entry name" value="G_PROTEIN_RECEP_F1_2"/>
    <property type="match status" value="1"/>
</dbReference>
<keyword evidence="7 9" id="KW-0675">Receptor</keyword>
<feature type="transmembrane region" description="Helical" evidence="11">
    <location>
        <begin position="69"/>
        <end position="93"/>
    </location>
</feature>
<feature type="transmembrane region" description="Helical" evidence="11">
    <location>
        <begin position="325"/>
        <end position="346"/>
    </location>
</feature>
<evidence type="ECO:0000256" key="2">
    <source>
        <dbReference type="ARBA" id="ARBA00022475"/>
    </source>
</evidence>
<gene>
    <name evidence="13" type="ORF">IRJ41_007648</name>
</gene>
<comment type="subcellular location">
    <subcellularLocation>
        <location evidence="1">Cell membrane</location>
        <topology evidence="1">Multi-pass membrane protein</topology>
    </subcellularLocation>
</comment>
<evidence type="ECO:0000313" key="13">
    <source>
        <dbReference type="EMBL" id="KAI7805434.1"/>
    </source>
</evidence>
<feature type="transmembrane region" description="Helical" evidence="11">
    <location>
        <begin position="366"/>
        <end position="385"/>
    </location>
</feature>
<dbReference type="PANTHER" id="PTHR22752:SF13">
    <property type="entry name" value="5-HYDROXYTRYPTAMINE RECEPTOR 1B"/>
    <property type="match status" value="1"/>
</dbReference>
<sequence>MDPSLNTWFDLHESEIRSSLKNSTVVSSRARLIMETLMVLMSLGAVTGNALVIVIVAATKTLHTVTSVLIINLAISDLLVGIGVMPFVAVSIMNNGWVSCHDLCLYVGYTSSVYCTASVLTLAAIALDRYFSIVDCLRYDSRCTVWRTGSAVLWIWMQAMVTSCPPLFGWSNVSYVAPMYSCAVNWANSPSYTVFMAVLCFLLPGIVILYCYVKIVRVARYHARRIHSLEEHFRSKPTSASVSDLHHASADVEIYAPSKLVYYVSGRFVTDVRLEVPGEIAPEAPSGGDGSSGEADGRLHSILAQLHGSSPQHPNPPQHHGILRLFMVIAAFFLCWTPYISVSLVQATETALSRHTSLVPSSAVTFSYWLVLFNSDINPLLYALLSKRFQRALQSLRWKIQARLGGAVGQAGVERSTVGGGVESDPTNGTSHSSTAQSRNDGAPQESTYSSVFTLSSSFPNSIEEQLSNVIPPASQSVCRKCGGSDAKTVDHLQVPSRQHERNRLPYSAATKKKQATFFYGQITISRTQLYNQNK</sequence>
<evidence type="ECO:0000256" key="10">
    <source>
        <dbReference type="SAM" id="MobiDB-lite"/>
    </source>
</evidence>